<dbReference type="Proteomes" id="UP001232163">
    <property type="component" value="Unassembled WGS sequence"/>
</dbReference>
<dbReference type="Gene3D" id="2.10.109.10">
    <property type="entry name" value="Umud Fragment, subunit A"/>
    <property type="match status" value="1"/>
</dbReference>
<dbReference type="NCBIfam" id="TIGR02227">
    <property type="entry name" value="sigpep_I_bact"/>
    <property type="match status" value="1"/>
</dbReference>
<keyword evidence="6" id="KW-0812">Transmembrane</keyword>
<comment type="subcellular location">
    <subcellularLocation>
        <location evidence="7">Membrane</location>
        <topology evidence="7">Single-pass type II membrane protein</topology>
    </subcellularLocation>
</comment>
<dbReference type="PANTHER" id="PTHR43390:SF1">
    <property type="entry name" value="CHLOROPLAST PROCESSING PEPTIDASE"/>
    <property type="match status" value="1"/>
</dbReference>
<dbReference type="InterPro" id="IPR000223">
    <property type="entry name" value="Pept_S26A_signal_pept_1"/>
</dbReference>
<keyword evidence="10" id="KW-1185">Reference proteome</keyword>
<evidence type="ECO:0000256" key="7">
    <source>
        <dbReference type="RuleBase" id="RU362042"/>
    </source>
</evidence>
<comment type="catalytic activity">
    <reaction evidence="1 6">
        <text>Cleavage of hydrophobic, N-terminal signal or leader sequences from secreted and periplasmic proteins.</text>
        <dbReference type="EC" id="3.4.21.89"/>
    </reaction>
</comment>
<evidence type="ECO:0000256" key="2">
    <source>
        <dbReference type="ARBA" id="ARBA00009370"/>
    </source>
</evidence>
<keyword evidence="4 6" id="KW-0645">Protease</keyword>
<evidence type="ECO:0000256" key="5">
    <source>
        <dbReference type="ARBA" id="ARBA00022801"/>
    </source>
</evidence>
<accession>A0ABT9M9U1</accession>
<gene>
    <name evidence="9" type="ORF">QO006_000756</name>
</gene>
<dbReference type="PRINTS" id="PR00727">
    <property type="entry name" value="LEADERPTASE"/>
</dbReference>
<keyword evidence="6" id="KW-1133">Transmembrane helix</keyword>
<dbReference type="Pfam" id="PF10502">
    <property type="entry name" value="Peptidase_S26"/>
    <property type="match status" value="1"/>
</dbReference>
<dbReference type="CDD" id="cd06530">
    <property type="entry name" value="S26_SPase_I"/>
    <property type="match status" value="1"/>
</dbReference>
<dbReference type="PROSITE" id="PS00501">
    <property type="entry name" value="SPASE_I_1"/>
    <property type="match status" value="1"/>
</dbReference>
<evidence type="ECO:0000256" key="1">
    <source>
        <dbReference type="ARBA" id="ARBA00000677"/>
    </source>
</evidence>
<keyword evidence="5 6" id="KW-0378">Hydrolase</keyword>
<evidence type="ECO:0000259" key="8">
    <source>
        <dbReference type="Pfam" id="PF10502"/>
    </source>
</evidence>
<protein>
    <recommendedName>
        <fullName evidence="3 6">Signal peptidase I</fullName>
        <ecNumber evidence="3 6">3.4.21.89</ecNumber>
    </recommendedName>
</protein>
<dbReference type="EMBL" id="JAURUR010000001">
    <property type="protein sequence ID" value="MDP9763343.1"/>
    <property type="molecule type" value="Genomic_DNA"/>
</dbReference>
<dbReference type="GO" id="GO:0009003">
    <property type="term" value="F:signal peptidase activity"/>
    <property type="evidence" value="ECO:0007669"/>
    <property type="project" value="UniProtKB-EC"/>
</dbReference>
<dbReference type="RefSeq" id="WP_027462989.1">
    <property type="nucleotide sequence ID" value="NZ_JAURUR010000001.1"/>
</dbReference>
<evidence type="ECO:0000256" key="3">
    <source>
        <dbReference type="ARBA" id="ARBA00013208"/>
    </source>
</evidence>
<keyword evidence="6" id="KW-0472">Membrane</keyword>
<dbReference type="PANTHER" id="PTHR43390">
    <property type="entry name" value="SIGNAL PEPTIDASE I"/>
    <property type="match status" value="1"/>
</dbReference>
<dbReference type="EC" id="3.4.21.89" evidence="3 6"/>
<proteinExistence type="inferred from homology"/>
<evidence type="ECO:0000313" key="10">
    <source>
        <dbReference type="Proteomes" id="UP001232163"/>
    </source>
</evidence>
<dbReference type="InterPro" id="IPR019756">
    <property type="entry name" value="Pept_S26A_signal_pept_1_Ser-AS"/>
</dbReference>
<feature type="domain" description="Peptidase S26" evidence="8">
    <location>
        <begin position="21"/>
        <end position="194"/>
    </location>
</feature>
<dbReference type="SUPFAM" id="SSF51306">
    <property type="entry name" value="LexA/Signal peptidase"/>
    <property type="match status" value="1"/>
</dbReference>
<evidence type="ECO:0000256" key="4">
    <source>
        <dbReference type="ARBA" id="ARBA00022670"/>
    </source>
</evidence>
<evidence type="ECO:0000313" key="9">
    <source>
        <dbReference type="EMBL" id="MDP9763343.1"/>
    </source>
</evidence>
<dbReference type="InterPro" id="IPR019533">
    <property type="entry name" value="Peptidase_S26"/>
</dbReference>
<dbReference type="PROSITE" id="PS00760">
    <property type="entry name" value="SPASE_I_2"/>
    <property type="match status" value="1"/>
</dbReference>
<dbReference type="InterPro" id="IPR019757">
    <property type="entry name" value="Pept_S26A_signal_pept_1_Lys-AS"/>
</dbReference>
<feature type="transmembrane region" description="Helical" evidence="6">
    <location>
        <begin position="20"/>
        <end position="41"/>
    </location>
</feature>
<evidence type="ECO:0000256" key="6">
    <source>
        <dbReference type="RuleBase" id="RU003993"/>
    </source>
</evidence>
<name>A0ABT9M9U1_9DEIO</name>
<reference evidence="9 10" key="1">
    <citation type="submission" date="2023-07" db="EMBL/GenBank/DDBJ databases">
        <title>Genomic Encyclopedia of Type Strains, Phase IV (KMG-IV): sequencing the most valuable type-strain genomes for metagenomic binning, comparative biology and taxonomic classification.</title>
        <authorList>
            <person name="Goeker M."/>
        </authorList>
    </citation>
    <scope>NUCLEOTIDE SEQUENCE [LARGE SCALE GENOMIC DNA]</scope>
    <source>
        <strain evidence="9 10">NIO-1023</strain>
    </source>
</reference>
<comment type="caution">
    <text evidence="9">The sequence shown here is derived from an EMBL/GenBank/DDBJ whole genome shotgun (WGS) entry which is preliminary data.</text>
</comment>
<organism evidence="9 10">
    <name type="scientific">Deinococcus enclensis</name>
    <dbReference type="NCBI Taxonomy" id="1049582"/>
    <lineage>
        <taxon>Bacteria</taxon>
        <taxon>Thermotogati</taxon>
        <taxon>Deinococcota</taxon>
        <taxon>Deinococci</taxon>
        <taxon>Deinococcales</taxon>
        <taxon>Deinococcaceae</taxon>
        <taxon>Deinococcus</taxon>
    </lineage>
</organism>
<dbReference type="InterPro" id="IPR036286">
    <property type="entry name" value="LexA/Signal_pep-like_sf"/>
</dbReference>
<comment type="similarity">
    <text evidence="2 7">Belongs to the peptidase S26 family.</text>
</comment>
<sequence>MTAPPPAPPAPVSPGRSFWRTWVLGALLPIYLLTTFLGTIARVDGDSMNPTLHNGDVLLLVKAPRWLHAWGLTPTGQPYPRRGDVLIFKAPEGSEYAYETEYGLRHRPYNIKRAVALPGDTVAITDGTLILNGRPLTEPYASEGFVQDQPPLTVPAGHVWVIGDNRQQGSSLDSRVYGPVSLRDVAGPANLRLWPRPGLVSR</sequence>